<evidence type="ECO:0000259" key="2">
    <source>
        <dbReference type="Pfam" id="PF12697"/>
    </source>
</evidence>
<accession>A0A1L3GTG6</accession>
<dbReference type="EMBL" id="CP015519">
    <property type="protein sequence ID" value="APG28998.1"/>
    <property type="molecule type" value="Genomic_DNA"/>
</dbReference>
<keyword evidence="1" id="KW-1133">Transmembrane helix</keyword>
<protein>
    <recommendedName>
        <fullName evidence="2">AB hydrolase-1 domain-containing protein</fullName>
    </recommendedName>
</protein>
<evidence type="ECO:0000313" key="4">
    <source>
        <dbReference type="Proteomes" id="UP000182517"/>
    </source>
</evidence>
<evidence type="ECO:0000256" key="1">
    <source>
        <dbReference type="SAM" id="Phobius"/>
    </source>
</evidence>
<dbReference type="SUPFAM" id="SSF53474">
    <property type="entry name" value="alpha/beta-Hydrolases"/>
    <property type="match status" value="1"/>
</dbReference>
<organism evidence="3 4">
    <name type="scientific">Syntrophotalea acetylenivorans</name>
    <dbReference type="NCBI Taxonomy" id="1842532"/>
    <lineage>
        <taxon>Bacteria</taxon>
        <taxon>Pseudomonadati</taxon>
        <taxon>Thermodesulfobacteriota</taxon>
        <taxon>Desulfuromonadia</taxon>
        <taxon>Desulfuromonadales</taxon>
        <taxon>Syntrophotaleaceae</taxon>
        <taxon>Syntrophotalea</taxon>
    </lineage>
</organism>
<keyword evidence="4" id="KW-1185">Reference proteome</keyword>
<dbReference type="AlphaFoldDB" id="A0A1L3GTG6"/>
<dbReference type="STRING" id="1842532.A7E78_02955"/>
<gene>
    <name evidence="3" type="ORF">A7E78_02955</name>
</gene>
<reference evidence="3 4" key="1">
    <citation type="journal article" date="2017" name="Genome Announc.">
        <title>Complete Genome Sequences of Two Acetylene-Fermenting Pelobacter acetylenicus Strains.</title>
        <authorList>
            <person name="Sutton J.M."/>
            <person name="Baesman S.M."/>
            <person name="Fierst J.L."/>
            <person name="Poret-Peterson A.T."/>
            <person name="Oremland R.S."/>
            <person name="Dunlap D.S."/>
            <person name="Akob D.M."/>
        </authorList>
    </citation>
    <scope>NUCLEOTIDE SEQUENCE [LARGE SCALE GENOMIC DNA]</scope>
    <source>
        <strain evidence="3 4">SFB93</strain>
    </source>
</reference>
<dbReference type="Proteomes" id="UP000182517">
    <property type="component" value="Chromosome"/>
</dbReference>
<feature type="transmembrane region" description="Helical" evidence="1">
    <location>
        <begin position="77"/>
        <end position="101"/>
    </location>
</feature>
<keyword evidence="1" id="KW-0812">Transmembrane</keyword>
<dbReference type="Gene3D" id="3.40.50.1820">
    <property type="entry name" value="alpha/beta hydrolase"/>
    <property type="match status" value="1"/>
</dbReference>
<keyword evidence="1" id="KW-0472">Membrane</keyword>
<dbReference type="KEGG" id="pef:A7E78_02955"/>
<dbReference type="InterPro" id="IPR029058">
    <property type="entry name" value="AB_hydrolase_fold"/>
</dbReference>
<feature type="domain" description="AB hydrolase-1" evidence="2">
    <location>
        <begin position="10"/>
        <end position="109"/>
    </location>
</feature>
<proteinExistence type="predicted"/>
<name>A0A1L3GTG6_9BACT</name>
<dbReference type="InterPro" id="IPR000073">
    <property type="entry name" value="AB_hydrolase_1"/>
</dbReference>
<sequence length="174" mass="19134">MPLDDAKLTVVFAHGKESGPWGTKITLLAGIAKEHDCHVESVDFRGVSDPDVRVSILKAFLAKLQGPFFLVGSSMGAYVVTVASATFFPTAMLLLAPAVYLSGYAEQNPTPFAGQTVVVHGWHDQVVPVDNVLRFCREHSIELHVQPDGHQLLGSQLQIKLLFREMLQHVLCRF</sequence>
<evidence type="ECO:0000313" key="3">
    <source>
        <dbReference type="EMBL" id="APG28998.1"/>
    </source>
</evidence>
<dbReference type="Pfam" id="PF12697">
    <property type="entry name" value="Abhydrolase_6"/>
    <property type="match status" value="1"/>
</dbReference>